<protein>
    <submittedName>
        <fullName evidence="1">Uncharacterized protein</fullName>
    </submittedName>
</protein>
<gene>
    <name evidence="1" type="ORF">K5I29_08115</name>
</gene>
<dbReference type="RefSeq" id="WP_264432321.1">
    <property type="nucleotide sequence ID" value="NZ_CP081495.1"/>
</dbReference>
<organism evidence="1 2">
    <name type="scientific">Flavobacterium agricola</name>
    <dbReference type="NCBI Taxonomy" id="2870839"/>
    <lineage>
        <taxon>Bacteria</taxon>
        <taxon>Pseudomonadati</taxon>
        <taxon>Bacteroidota</taxon>
        <taxon>Flavobacteriia</taxon>
        <taxon>Flavobacteriales</taxon>
        <taxon>Flavobacteriaceae</taxon>
        <taxon>Flavobacterium</taxon>
    </lineage>
</organism>
<evidence type="ECO:0000313" key="1">
    <source>
        <dbReference type="EMBL" id="UYW00513.1"/>
    </source>
</evidence>
<dbReference type="Proteomes" id="UP001163328">
    <property type="component" value="Chromosome"/>
</dbReference>
<accession>A0ABY6LW09</accession>
<dbReference type="EMBL" id="CP081495">
    <property type="protein sequence ID" value="UYW00513.1"/>
    <property type="molecule type" value="Genomic_DNA"/>
</dbReference>
<evidence type="ECO:0000313" key="2">
    <source>
        <dbReference type="Proteomes" id="UP001163328"/>
    </source>
</evidence>
<proteinExistence type="predicted"/>
<reference evidence="1" key="1">
    <citation type="submission" date="2021-08" db="EMBL/GenBank/DDBJ databases">
        <title>Flavobacterium sp. strain CC-SYL302.</title>
        <authorList>
            <person name="Lin S.-Y."/>
            <person name="Lee T.-H."/>
            <person name="Young C.-C."/>
        </authorList>
    </citation>
    <scope>NUCLEOTIDE SEQUENCE</scope>
    <source>
        <strain evidence="1">CC-SYL302</strain>
    </source>
</reference>
<name>A0ABY6LW09_9FLAO</name>
<dbReference type="SUPFAM" id="SSF53756">
    <property type="entry name" value="UDP-Glycosyltransferase/glycogen phosphorylase"/>
    <property type="match status" value="1"/>
</dbReference>
<dbReference type="Gene3D" id="3.40.50.2000">
    <property type="entry name" value="Glycogen Phosphorylase B"/>
    <property type="match status" value="2"/>
</dbReference>
<sequence length="386" mass="44354">MRNILVVCEDLRINNSSAGIGRSKIINTLAEVANKIDVITIDNFNYPITWLPNNVKITKITPIKSKRYFWDNIPKIKNFYNYSKGYSKNEHDIISAYKTEIFKHVNDFKYDFIYLLGSGSSFLPYFIFPSNKIKIPYVVNIHDPYPMHLYPKPYKKKKHIFYLHQQINFNKVLKGAYKITLPSKLLLNDLAKSYSSIYSKGVVLPHIGTDLIGLQGQETDDIVKLPKNKINIIHAGNLLGPRNPMYLIQAINELNNEVVDFKNNVQFTFFGTFNKAHKKLIEETNISNIIFNEQRVTYKKSIELTKQADANLVIEAIADYSPFLPGKVADIAFCNSTIIALTPKVSEVNRVLGNDYPYSAELDKVYDIKKVLLPFLIIIKKVIKNY</sequence>
<keyword evidence="2" id="KW-1185">Reference proteome</keyword>